<organism evidence="1">
    <name type="scientific">Drosophila melanogaster</name>
    <name type="common">Fruit fly</name>
    <dbReference type="NCBI Taxonomy" id="7227"/>
    <lineage>
        <taxon>Eukaryota</taxon>
        <taxon>Metazoa</taxon>
        <taxon>Ecdysozoa</taxon>
        <taxon>Arthropoda</taxon>
        <taxon>Hexapoda</taxon>
        <taxon>Insecta</taxon>
        <taxon>Pterygota</taxon>
        <taxon>Neoptera</taxon>
        <taxon>Endopterygota</taxon>
        <taxon>Diptera</taxon>
        <taxon>Brachycera</taxon>
        <taxon>Muscomorpha</taxon>
        <taxon>Ephydroidea</taxon>
        <taxon>Drosophilidae</taxon>
        <taxon>Drosophila</taxon>
        <taxon>Sophophora</taxon>
    </lineage>
</organism>
<protein>
    <submittedName>
        <fullName evidence="1">IP04080p</fullName>
    </submittedName>
</protein>
<gene>
    <name evidence="1" type="primary">CG14095</name>
</gene>
<proteinExistence type="evidence at transcript level"/>
<reference evidence="1" key="1">
    <citation type="submission" date="2005-05" db="EMBL/GenBank/DDBJ databases">
        <authorList>
            <person name="Stapleton M."/>
            <person name="Carlson J."/>
            <person name="Chavez C."/>
            <person name="Frise E."/>
            <person name="George R."/>
            <person name="Pacleb J."/>
            <person name="Park S."/>
            <person name="Wan K."/>
            <person name="Yu C."/>
            <person name="Celniker S."/>
        </authorList>
    </citation>
    <scope>NUCLEOTIDE SEQUENCE</scope>
</reference>
<dbReference type="PANTHER" id="PTHR35685">
    <property type="entry name" value="825-OAK-RELATED-RELATED"/>
    <property type="match status" value="1"/>
</dbReference>
<dbReference type="PANTHER" id="PTHR35685:SF2">
    <property type="entry name" value="825-OAK-RELATED"/>
    <property type="match status" value="1"/>
</dbReference>
<dbReference type="AlphaFoldDB" id="Q4V4J0"/>
<evidence type="ECO:0000313" key="1">
    <source>
        <dbReference type="EMBL" id="AAY55432.1"/>
    </source>
</evidence>
<sequence>MKPFITEVPKQVAKAVVICALIACVAAKPGLLHTPLAALPAPVIAAPAPVVTAASSQVVARTFNGIAAAPVIAQVPVAPAPVLRTVASPSSSPSSSLARSSSRCLRRSSRCSPGRSNPEQSGSICCSHCHPLRCSVRPSLCCARFGQIRCSTGLCPSTFELCRARFVVKENRIPRD</sequence>
<accession>Q4V4J0</accession>
<dbReference type="PeptideAtlas" id="Q4V4J0"/>
<dbReference type="EMBL" id="BT023016">
    <property type="protein sequence ID" value="AAY55432.1"/>
    <property type="molecule type" value="mRNA"/>
</dbReference>
<name>Q4V4J0_DROME</name>